<dbReference type="GO" id="GO:0038203">
    <property type="term" value="P:TORC2 signaling"/>
    <property type="evidence" value="ECO:0007669"/>
    <property type="project" value="TreeGrafter"/>
</dbReference>
<dbReference type="InterPro" id="IPR029451">
    <property type="entry name" value="RICTOR_M"/>
</dbReference>
<feature type="compositionally biased region" description="Polar residues" evidence="2">
    <location>
        <begin position="1530"/>
        <end position="1544"/>
    </location>
</feature>
<feature type="region of interest" description="Disordered" evidence="2">
    <location>
        <begin position="1744"/>
        <end position="1763"/>
    </location>
</feature>
<sequence>MAVASWMLRSRSVRAAKTLRSRAENRDDIVQLDFNSEPSSLMQEILGSICQRTGISSIKKLNYLNAFVQLISKYPNWKATDSFGFSIDEIMCCLRIALIQDSVQVRAAGLRALRYIVRCEEDFLAMNRLLFPYFIARSLDLLLKSDNERVLMSERIQSLKMMRHILFIAPQHFSYILVRPLISVALRPVEETDRLLKACLAVLCEICVLNSTVFIECDGVRALLRNTIMIPSSHMVEAICGALLFLLNKPASRMSAKIDLRYVISGYTNSAVVEKNTFREEERRLMWTNFVILTLLKSCSGVFELCTYEENMSGLKSVVQTLCINNQKIRKAILELLCELLSIPQPEWTDDENIALESIQFSQHRESFKLSEGFLVSEGKLVMPNFSKTRVNLTEVHTSLLLMCLLDVGLPDILVEVIVSSDAFMSLQACIFLGQFLHLTRRLLPVECNVVPPSLPNLVSYAIRGCPLQSYLAPIIYDLPDSTPELNEQYSFNYSCPTKNFQYNNNSTEKTLNTGDSAKVLDIRLSLPNLNVPDASTTKSHSTGVITKDKIRLPVTCSGDDVDFRGSITSRHADTPDIVHSSVLRSKSESQSDYSFYDDRTKDVAKILNKNLVDFPSCKQKQRMALSAVKVLSNLQRRLDGPKSPVSMLLTNVIQYGDRSSNSIEKVKKDTKKKFHKIPIKDLEELLKDTGVLTAPDASRWKWESVRILLKLSSYNVKIFSDANFKLFIKKLVYFYKPSSKKFSNTPMKYDVNSTNIYTLVACELTDILLNEKNADGGKFLLEFLEDLDHQLKQLTEVKSVHDCLLSPQRLTNSLSQDYFLLIGRLSNSETGLSLLEKANILQRLNHIAVNINLDCYVKLIISSLSYVSSNITRKLFSAVLSCTYVSSRLYATKFLHILLRTSASNHVSFRNWSIEMLTNQLYDENQTIKMIALNALNEAADNEDYLDVLISLRPSLLHLGDDGLLLLIRFLSCEKGFSYLQAANFIAPQLQRWATSFNARYTQIVEGELHDAMSQYQRGDDGRYRKRITGNKAVLKDVIVPPHLYGQLVQHWQGFSLLLKQECVHKMIQAISVGNYETDETIMELKSALWAMGHFATSSAGAKYLSDCGVISAMVELAERANVYSVKQTAFYVLSLVATTKVGVAALNRTGWKCLNRNRHDSYVTPNNSFASFLLDKFWDDDDSDTISSPVDFESPQNDMKELFDREHDDIASKDNTNKFLLEKKSATLPQRSFSSSQIIHTRSYSESKADAVDDWSSSDSPPNMRKYLSEISRSNTEPSKYFTDSATDSTSGISSSDSVLGKQQNLNEKITKLSPIPSTSSLNTLISDIHQKEQRSFLAKRHPSISLSRRFSPQNALGYKTLRFLQYRHLSNPPSFSASATMEYLSAEDRRQMSPLVRPKFMHYLPKQLVPEEHEFGNVSSTIESSQFSHSTEIDDEKSEISGPCYQGVCLPSRLNYFMSRRRKVKKTFVPSKSTQMLRINDDNDVSGDSEPEQVKVESDRTFANVYKRRRHDKSGCLLCSSRNTHGGSNIVRSRKTSTSSVHRTRTETESSYGGGIGPDTESPILLTWQQKPLGLVDTPGGASCSTLETSESQTTSAMTTNDNTLKSRSILRKEVLKLIEQLGNPVLHKTCKQGLLHLKQICGDLFQDVCLFSDVCSLLGKINYRIHARQLIQDLFLDTPFLELYEEASEVLTRAPAAADYEDACTSCSTSSCPSESTSSSAADAKPPLFVLKSPAAAKEAASAADNADEQRKVSNTANGHHLEVIIETDAVSDPSTTPTTTRCDKRSLGVAPKCCFDDADVTVIEKTLNALTLLAANDGAVPATATNNSPWPSAPNAVAQMDERPKFRFDCRRAYSYPVTNHAGAARLADTKVRYVAATAATAFAYPVPTARSRSVSATCSYISEISVATARLANDHEMDVSMAKRSLIALAERETPSVLLKLDGGPYDVLRSKILLQTSDGSGDGQQRVDDQILANSVADGVDRRRKLAAFGTPDQTLLLKPDANI</sequence>
<dbReference type="InterPro" id="IPR028267">
    <property type="entry name" value="Pianissimo_N"/>
</dbReference>
<evidence type="ECO:0008006" key="8">
    <source>
        <dbReference type="Google" id="ProtNLM"/>
    </source>
</evidence>
<keyword evidence="7" id="KW-1185">Reference proteome</keyword>
<feature type="domain" description="Rapamycin-insensitive companion of mTOR" evidence="5">
    <location>
        <begin position="1083"/>
        <end position="1155"/>
    </location>
</feature>
<dbReference type="SMART" id="SM01307">
    <property type="entry name" value="RICTOR_M"/>
    <property type="match status" value="1"/>
</dbReference>
<name>A0AAN9YAN3_9HEMI</name>
<dbReference type="Proteomes" id="UP001367676">
    <property type="component" value="Unassembled WGS sequence"/>
</dbReference>
<evidence type="ECO:0000313" key="6">
    <source>
        <dbReference type="EMBL" id="KAK7603740.1"/>
    </source>
</evidence>
<comment type="caution">
    <text evidence="6">The sequence shown here is derived from an EMBL/GenBank/DDBJ whole genome shotgun (WGS) entry which is preliminary data.</text>
</comment>
<feature type="region of interest" description="Disordered" evidence="2">
    <location>
        <begin position="1530"/>
        <end position="1559"/>
    </location>
</feature>
<dbReference type="PANTHER" id="PTHR13298:SF11">
    <property type="entry name" value="RAPAMYCIN-INSENSITIVE COMPANION OF MTOR"/>
    <property type="match status" value="1"/>
</dbReference>
<accession>A0AAN9YAN3</accession>
<evidence type="ECO:0000256" key="1">
    <source>
        <dbReference type="ARBA" id="ARBA00008878"/>
    </source>
</evidence>
<dbReference type="GO" id="GO:0051897">
    <property type="term" value="P:positive regulation of phosphatidylinositol 3-kinase/protein kinase B signal transduction"/>
    <property type="evidence" value="ECO:0007669"/>
    <property type="project" value="TreeGrafter"/>
</dbReference>
<evidence type="ECO:0000259" key="5">
    <source>
        <dbReference type="SMART" id="SM01310"/>
    </source>
</evidence>
<dbReference type="PANTHER" id="PTHR13298">
    <property type="entry name" value="CYTOSOLIC REGULATOR PIANISSIMO"/>
    <property type="match status" value="1"/>
</dbReference>
<proteinExistence type="inferred from homology"/>
<organism evidence="6 7">
    <name type="scientific">Parthenolecanium corni</name>
    <dbReference type="NCBI Taxonomy" id="536013"/>
    <lineage>
        <taxon>Eukaryota</taxon>
        <taxon>Metazoa</taxon>
        <taxon>Ecdysozoa</taxon>
        <taxon>Arthropoda</taxon>
        <taxon>Hexapoda</taxon>
        <taxon>Insecta</taxon>
        <taxon>Pterygota</taxon>
        <taxon>Neoptera</taxon>
        <taxon>Paraneoptera</taxon>
        <taxon>Hemiptera</taxon>
        <taxon>Sternorrhyncha</taxon>
        <taxon>Coccoidea</taxon>
        <taxon>Coccidae</taxon>
        <taxon>Parthenolecanium</taxon>
    </lineage>
</organism>
<feature type="domain" description="Rapamycin-insensitive companion of mTOR N-terminal" evidence="4">
    <location>
        <begin position="61"/>
        <end position="445"/>
    </location>
</feature>
<evidence type="ECO:0000259" key="3">
    <source>
        <dbReference type="SMART" id="SM01307"/>
    </source>
</evidence>
<dbReference type="Pfam" id="PF14666">
    <property type="entry name" value="RICTOR_M"/>
    <property type="match status" value="1"/>
</dbReference>
<dbReference type="InterPro" id="IPR029452">
    <property type="entry name" value="RICTOR_V"/>
</dbReference>
<dbReference type="InterPro" id="IPR011989">
    <property type="entry name" value="ARM-like"/>
</dbReference>
<dbReference type="GO" id="GO:0043539">
    <property type="term" value="F:protein serine/threonine kinase activator activity"/>
    <property type="evidence" value="ECO:0007669"/>
    <property type="project" value="TreeGrafter"/>
</dbReference>
<dbReference type="SMART" id="SM01308">
    <property type="entry name" value="RICTOR_N"/>
    <property type="match status" value="1"/>
</dbReference>
<gene>
    <name evidence="6" type="ORF">V9T40_003739</name>
</gene>
<dbReference type="Pfam" id="PF14668">
    <property type="entry name" value="RICTOR_V"/>
    <property type="match status" value="1"/>
</dbReference>
<evidence type="ECO:0000313" key="7">
    <source>
        <dbReference type="Proteomes" id="UP001367676"/>
    </source>
</evidence>
<dbReference type="Pfam" id="PF14664">
    <property type="entry name" value="RICTOR_N"/>
    <property type="match status" value="1"/>
</dbReference>
<feature type="region of interest" description="Disordered" evidence="2">
    <location>
        <begin position="1279"/>
        <end position="1301"/>
    </location>
</feature>
<feature type="compositionally biased region" description="Low complexity" evidence="2">
    <location>
        <begin position="1285"/>
        <end position="1300"/>
    </location>
</feature>
<dbReference type="EMBL" id="JBBCAQ010000006">
    <property type="protein sequence ID" value="KAK7603740.1"/>
    <property type="molecule type" value="Genomic_DNA"/>
</dbReference>
<dbReference type="InterPro" id="IPR029453">
    <property type="entry name" value="Rictor_IV"/>
</dbReference>
<dbReference type="InterPro" id="IPR028268">
    <property type="entry name" value="Pianissimo_fam"/>
</dbReference>
<dbReference type="Pfam" id="PF14663">
    <property type="entry name" value="RasGEF_N_2"/>
    <property type="match status" value="1"/>
</dbReference>
<feature type="domain" description="Rapamycin-insensitive companion of mTOR middle" evidence="3">
    <location>
        <begin position="678"/>
        <end position="902"/>
    </location>
</feature>
<comment type="similarity">
    <text evidence="1">Belongs to the RICTOR family.</text>
</comment>
<dbReference type="Gene3D" id="1.25.10.10">
    <property type="entry name" value="Leucine-rich Repeat Variant"/>
    <property type="match status" value="2"/>
</dbReference>
<dbReference type="SMART" id="SM01310">
    <property type="entry name" value="RICTOR_V"/>
    <property type="match status" value="1"/>
</dbReference>
<evidence type="ECO:0000256" key="2">
    <source>
        <dbReference type="SAM" id="MobiDB-lite"/>
    </source>
</evidence>
<protein>
    <recommendedName>
        <fullName evidence="8">Rapamycin-insensitive companion of mTOR</fullName>
    </recommendedName>
</protein>
<dbReference type="SMART" id="SM01303">
    <property type="entry name" value="RasGEF_N_2"/>
    <property type="match status" value="1"/>
</dbReference>
<reference evidence="6 7" key="1">
    <citation type="submission" date="2024-03" db="EMBL/GenBank/DDBJ databases">
        <title>Adaptation during the transition from Ophiocordyceps entomopathogen to insect associate is accompanied by gene loss and intensified selection.</title>
        <authorList>
            <person name="Ward C.M."/>
            <person name="Onetto C.A."/>
            <person name="Borneman A.R."/>
        </authorList>
    </citation>
    <scope>NUCLEOTIDE SEQUENCE [LARGE SCALE GENOMIC DNA]</scope>
    <source>
        <strain evidence="6">AWRI1</strain>
        <tissue evidence="6">Single Adult Female</tissue>
    </source>
</reference>
<evidence type="ECO:0000259" key="4">
    <source>
        <dbReference type="SMART" id="SM01308"/>
    </source>
</evidence>
<dbReference type="InterPro" id="IPR016024">
    <property type="entry name" value="ARM-type_fold"/>
</dbReference>
<dbReference type="SUPFAM" id="SSF48371">
    <property type="entry name" value="ARM repeat"/>
    <property type="match status" value="2"/>
</dbReference>
<dbReference type="GO" id="GO:0031932">
    <property type="term" value="C:TORC2 complex"/>
    <property type="evidence" value="ECO:0007669"/>
    <property type="project" value="InterPro"/>
</dbReference>